<organism evidence="3 4">
    <name type="scientific">Armadillidium nasatum</name>
    <dbReference type="NCBI Taxonomy" id="96803"/>
    <lineage>
        <taxon>Eukaryota</taxon>
        <taxon>Metazoa</taxon>
        <taxon>Ecdysozoa</taxon>
        <taxon>Arthropoda</taxon>
        <taxon>Crustacea</taxon>
        <taxon>Multicrustacea</taxon>
        <taxon>Malacostraca</taxon>
        <taxon>Eumalacostraca</taxon>
        <taxon>Peracarida</taxon>
        <taxon>Isopoda</taxon>
        <taxon>Oniscidea</taxon>
        <taxon>Crinocheta</taxon>
        <taxon>Armadillidiidae</taxon>
        <taxon>Armadillidium</taxon>
    </lineage>
</organism>
<reference evidence="3 4" key="1">
    <citation type="journal article" date="2019" name="PLoS Biol.">
        <title>Sex chromosomes control vertical transmission of feminizing Wolbachia symbionts in an isopod.</title>
        <authorList>
            <person name="Becking T."/>
            <person name="Chebbi M.A."/>
            <person name="Giraud I."/>
            <person name="Moumen B."/>
            <person name="Laverre T."/>
            <person name="Caubet Y."/>
            <person name="Peccoud J."/>
            <person name="Gilbert C."/>
            <person name="Cordaux R."/>
        </authorList>
    </citation>
    <scope>NUCLEOTIDE SEQUENCE [LARGE SCALE GENOMIC DNA]</scope>
    <source>
        <strain evidence="3">ANa2</strain>
        <tissue evidence="3">Whole body excluding digestive tract and cuticle</tissue>
    </source>
</reference>
<dbReference type="AlphaFoldDB" id="A0A5N5T1H9"/>
<gene>
    <name evidence="3" type="ORF">Anas_14328</name>
</gene>
<name>A0A5N5T1H9_9CRUS</name>
<protein>
    <submittedName>
        <fullName evidence="3">Uncharacterized protein</fullName>
    </submittedName>
</protein>
<feature type="chain" id="PRO_5024333698" evidence="2">
    <location>
        <begin position="26"/>
        <end position="104"/>
    </location>
</feature>
<feature type="region of interest" description="Disordered" evidence="1">
    <location>
        <begin position="69"/>
        <end position="104"/>
    </location>
</feature>
<proteinExistence type="predicted"/>
<keyword evidence="4" id="KW-1185">Reference proteome</keyword>
<evidence type="ECO:0000313" key="3">
    <source>
        <dbReference type="EMBL" id="KAB7500017.1"/>
    </source>
</evidence>
<keyword evidence="2" id="KW-0732">Signal</keyword>
<comment type="caution">
    <text evidence="3">The sequence shown here is derived from an EMBL/GenBank/DDBJ whole genome shotgun (WGS) entry which is preliminary data.</text>
</comment>
<dbReference type="Proteomes" id="UP000326759">
    <property type="component" value="Unassembled WGS sequence"/>
</dbReference>
<feature type="signal peptide" evidence="2">
    <location>
        <begin position="1"/>
        <end position="25"/>
    </location>
</feature>
<dbReference type="EMBL" id="SEYY01015693">
    <property type="protein sequence ID" value="KAB7500017.1"/>
    <property type="molecule type" value="Genomic_DNA"/>
</dbReference>
<accession>A0A5N5T1H9</accession>
<evidence type="ECO:0000256" key="2">
    <source>
        <dbReference type="SAM" id="SignalP"/>
    </source>
</evidence>
<feature type="compositionally biased region" description="Basic and acidic residues" evidence="1">
    <location>
        <begin position="90"/>
        <end position="104"/>
    </location>
</feature>
<sequence length="104" mass="11610">MFSLHILSLTVVILFIFHKMRKGRSWERPIMRYRASGVFNNNGSSPAQVECISAGSGLNLASDSECKRGETETESVPSINIKDGWCTPMEKNETKKTKEEDTGV</sequence>
<evidence type="ECO:0000256" key="1">
    <source>
        <dbReference type="SAM" id="MobiDB-lite"/>
    </source>
</evidence>
<evidence type="ECO:0000313" key="4">
    <source>
        <dbReference type="Proteomes" id="UP000326759"/>
    </source>
</evidence>